<evidence type="ECO:0000256" key="8">
    <source>
        <dbReference type="RuleBase" id="RU365045"/>
    </source>
</evidence>
<evidence type="ECO:0000259" key="9">
    <source>
        <dbReference type="PROSITE" id="PS51186"/>
    </source>
</evidence>
<feature type="domain" description="N-acetyltransferase" evidence="9">
    <location>
        <begin position="10"/>
        <end position="168"/>
    </location>
</feature>
<evidence type="ECO:0000256" key="4">
    <source>
        <dbReference type="ARBA" id="ARBA00017935"/>
    </source>
</evidence>
<evidence type="ECO:0000256" key="7">
    <source>
        <dbReference type="ARBA" id="ARBA00048924"/>
    </source>
</evidence>
<evidence type="ECO:0000313" key="11">
    <source>
        <dbReference type="Proteomes" id="UP000288395"/>
    </source>
</evidence>
<dbReference type="AlphaFoldDB" id="A0A432VU63"/>
<dbReference type="EMBL" id="PIPJ01000006">
    <property type="protein sequence ID" value="RUO20021.1"/>
    <property type="molecule type" value="Genomic_DNA"/>
</dbReference>
<proteinExistence type="inferred from homology"/>
<dbReference type="GO" id="GO:0019491">
    <property type="term" value="P:ectoine biosynthetic process"/>
    <property type="evidence" value="ECO:0007669"/>
    <property type="project" value="UniProtKB-UniPathway"/>
</dbReference>
<dbReference type="NCBIfam" id="TIGR02406">
    <property type="entry name" value="ectoine_EctA"/>
    <property type="match status" value="1"/>
</dbReference>
<evidence type="ECO:0000256" key="5">
    <source>
        <dbReference type="ARBA" id="ARBA00022679"/>
    </source>
</evidence>
<dbReference type="InterPro" id="IPR012772">
    <property type="entry name" value="Ectoine_EctA"/>
</dbReference>
<comment type="catalytic activity">
    <reaction evidence="7 8">
        <text>L-2,4-diaminobutanoate + acetyl-CoA = (2S)-4-acetamido-2-aminobutanoate + CoA + H(+)</text>
        <dbReference type="Rhea" id="RHEA:16901"/>
        <dbReference type="ChEBI" id="CHEBI:15378"/>
        <dbReference type="ChEBI" id="CHEBI:57287"/>
        <dbReference type="ChEBI" id="CHEBI:57288"/>
        <dbReference type="ChEBI" id="CHEBI:58761"/>
        <dbReference type="ChEBI" id="CHEBI:58929"/>
        <dbReference type="EC" id="2.3.1.178"/>
    </reaction>
</comment>
<dbReference type="OrthoDB" id="2436196at2"/>
<comment type="similarity">
    <text evidence="2 8">Belongs to the acetyltransferase family. EctA subfamily.</text>
</comment>
<protein>
    <recommendedName>
        <fullName evidence="4 8">L-2,4-diaminobutyric acid acetyltransferase</fullName>
        <shortName evidence="8">DABA acetyltransferase</shortName>
        <ecNumber evidence="3 8">2.3.1.178</ecNumber>
    </recommendedName>
</protein>
<comment type="caution">
    <text evidence="10">The sequence shown here is derived from an EMBL/GenBank/DDBJ whole genome shotgun (WGS) entry which is preliminary data.</text>
</comment>
<dbReference type="InterPro" id="IPR016181">
    <property type="entry name" value="Acyl_CoA_acyltransferase"/>
</dbReference>
<keyword evidence="5 8" id="KW-0808">Transferase</keyword>
<comment type="function">
    <text evidence="8">Catalyzes the acetylation of L-2,4-diaminobutyrate (DABA) to gamma-N-acetyl-alpha,gamma-diaminobutyric acid (ADABA) with acetyl coenzyme A.</text>
</comment>
<evidence type="ECO:0000256" key="3">
    <source>
        <dbReference type="ARBA" id="ARBA00012355"/>
    </source>
</evidence>
<evidence type="ECO:0000256" key="1">
    <source>
        <dbReference type="ARBA" id="ARBA00004978"/>
    </source>
</evidence>
<evidence type="ECO:0000256" key="2">
    <source>
        <dbReference type="ARBA" id="ARBA00010712"/>
    </source>
</evidence>
<dbReference type="EC" id="2.3.1.178" evidence="3 8"/>
<accession>A0A432VU63</accession>
<dbReference type="CDD" id="cd04301">
    <property type="entry name" value="NAT_SF"/>
    <property type="match status" value="1"/>
</dbReference>
<dbReference type="UniPathway" id="UPA00067">
    <property type="reaction ID" value="UER00122"/>
</dbReference>
<keyword evidence="11" id="KW-1185">Reference proteome</keyword>
<dbReference type="InterPro" id="IPR000182">
    <property type="entry name" value="GNAT_dom"/>
</dbReference>
<evidence type="ECO:0000256" key="6">
    <source>
        <dbReference type="ARBA" id="ARBA00023315"/>
    </source>
</evidence>
<name>A0A432VU63_9GAMM</name>
<keyword evidence="6 8" id="KW-0012">Acyltransferase</keyword>
<reference evidence="11" key="1">
    <citation type="journal article" date="2018" name="Front. Microbiol.">
        <title>Genome-Based Analysis Reveals the Taxonomy and Diversity of the Family Idiomarinaceae.</title>
        <authorList>
            <person name="Liu Y."/>
            <person name="Lai Q."/>
            <person name="Shao Z."/>
        </authorList>
    </citation>
    <scope>NUCLEOTIDE SEQUENCE [LARGE SCALE GENOMIC DNA]</scope>
    <source>
        <strain evidence="11">GBPy7</strain>
    </source>
</reference>
<dbReference type="Pfam" id="PF00583">
    <property type="entry name" value="Acetyltransf_1"/>
    <property type="match status" value="1"/>
</dbReference>
<dbReference type="Gene3D" id="3.40.630.30">
    <property type="match status" value="1"/>
</dbReference>
<evidence type="ECO:0000313" key="10">
    <source>
        <dbReference type="EMBL" id="RUO20021.1"/>
    </source>
</evidence>
<organism evidence="10 11">
    <name type="scientific">Aliidiomarina iranensis</name>
    <dbReference type="NCBI Taxonomy" id="1434071"/>
    <lineage>
        <taxon>Bacteria</taxon>
        <taxon>Pseudomonadati</taxon>
        <taxon>Pseudomonadota</taxon>
        <taxon>Gammaproteobacteria</taxon>
        <taxon>Alteromonadales</taxon>
        <taxon>Idiomarinaceae</taxon>
        <taxon>Aliidiomarina</taxon>
    </lineage>
</organism>
<dbReference type="Proteomes" id="UP000288395">
    <property type="component" value="Unassembled WGS sequence"/>
</dbReference>
<sequence>MLEDEEVMKIELSEPKPEDGLAVNQLVAENPPLDPNSLYCNLLQTTHFAKTGIAAWHENRLVGFVSGYIKPEQPDTYFLWQVVVGEAARGQGLAKRMIQAIFERTTLANVKWLETTITPDNQASQRLFLSLAQAWEAEVNTSVLFDKQKHFGGQHNSEELYRIGPIAL</sequence>
<dbReference type="PROSITE" id="PS51186">
    <property type="entry name" value="GNAT"/>
    <property type="match status" value="1"/>
</dbReference>
<gene>
    <name evidence="8 10" type="primary">ectA</name>
    <name evidence="10" type="ORF">CWE08_08900</name>
</gene>
<dbReference type="RefSeq" id="WP_126767615.1">
    <property type="nucleotide sequence ID" value="NZ_PIPJ01000006.1"/>
</dbReference>
<dbReference type="SUPFAM" id="SSF55729">
    <property type="entry name" value="Acyl-CoA N-acyltransferases (Nat)"/>
    <property type="match status" value="1"/>
</dbReference>
<comment type="pathway">
    <text evidence="1 8">Amine and polyamine biosynthesis; ectoine biosynthesis; L-ectoine from L-aspartate 4-semialdehyde: step 2/3.</text>
</comment>
<dbReference type="GO" id="GO:0033816">
    <property type="term" value="F:diaminobutyrate acetyltransferase activity"/>
    <property type="evidence" value="ECO:0007669"/>
    <property type="project" value="UniProtKB-EC"/>
</dbReference>